<dbReference type="RefSeq" id="WP_051789289.1">
    <property type="nucleotide sequence ID" value="NZ_CP013251.1"/>
</dbReference>
<name>A0A142BDB5_9GAMM</name>
<feature type="transmembrane region" description="Helical" evidence="1">
    <location>
        <begin position="191"/>
        <end position="219"/>
    </location>
</feature>
<dbReference type="PANTHER" id="PTHR31881:SF6">
    <property type="entry name" value="OS09G0494600 PROTEIN"/>
    <property type="match status" value="1"/>
</dbReference>
<feature type="transmembrane region" description="Helical" evidence="1">
    <location>
        <begin position="76"/>
        <end position="96"/>
    </location>
</feature>
<reference evidence="2 3" key="1">
    <citation type="journal article" date="2016" name="Front. Microbiol.">
        <title>Genomic Insight into the Host-Endosymbiont Relationship of Endozoicomonas montiporae CL-33(T) with its Coral Host.</title>
        <authorList>
            <person name="Ding J.-Y."/>
            <person name="Shiu J.-H."/>
            <person name="Chen W.-M."/>
            <person name="Chiang Y.-R."/>
            <person name="Tang S.-L."/>
        </authorList>
    </citation>
    <scope>NUCLEOTIDE SEQUENCE [LARGE SCALE GENOMIC DNA]</scope>
    <source>
        <strain evidence="2 3">CL-33</strain>
    </source>
</reference>
<protein>
    <recommendedName>
        <fullName evidence="4">DUF599 domain-containing protein</fullName>
    </recommendedName>
</protein>
<evidence type="ECO:0000313" key="2">
    <source>
        <dbReference type="EMBL" id="AMO56741.1"/>
    </source>
</evidence>
<dbReference type="Proteomes" id="UP000071065">
    <property type="component" value="Chromosome"/>
</dbReference>
<proteinExistence type="predicted"/>
<accession>A0A142BDB5</accession>
<dbReference type="InterPro" id="IPR006747">
    <property type="entry name" value="DUF599"/>
</dbReference>
<evidence type="ECO:0000313" key="3">
    <source>
        <dbReference type="Proteomes" id="UP000071065"/>
    </source>
</evidence>
<dbReference type="Pfam" id="PF04654">
    <property type="entry name" value="DUF599"/>
    <property type="match status" value="1"/>
</dbReference>
<dbReference type="EMBL" id="CP013251">
    <property type="protein sequence ID" value="AMO56741.1"/>
    <property type="molecule type" value="Genomic_DNA"/>
</dbReference>
<feature type="transmembrane region" description="Helical" evidence="1">
    <location>
        <begin position="12"/>
        <end position="33"/>
    </location>
</feature>
<sequence length="240" mass="26983">MLEGLGSVGTQLDWIALLALVVLWVGYTTFAYYKGKETPCLASVLALYRRDWMYRLLGRDNRIADASLLQSLRASVSFFASTSILIIAGLVTGIAASEEAVGVLSTIPFVTTNTRELWELKVLVMLVIFVYTFFEFTWSLRLYNFSCVLFGSAPLCQDINGHKTRQAVFATRSAHIMTLAANHFNYGLRAYYFAMATLAWFIHPGLFMGAAALVVFILYRREFHSKVLDALAVSERETHF</sequence>
<dbReference type="AlphaFoldDB" id="A0A142BDB5"/>
<dbReference type="PATRIC" id="fig|570277.3.peg.2884"/>
<gene>
    <name evidence="2" type="ORF">EZMO1_2679</name>
</gene>
<evidence type="ECO:0008006" key="4">
    <source>
        <dbReference type="Google" id="ProtNLM"/>
    </source>
</evidence>
<feature type="transmembrane region" description="Helical" evidence="1">
    <location>
        <begin position="117"/>
        <end position="134"/>
    </location>
</feature>
<dbReference type="OrthoDB" id="8524743at2"/>
<dbReference type="KEGG" id="emp:EZMO1_2679"/>
<dbReference type="STRING" id="570277.EZMO1_2679"/>
<dbReference type="PANTHER" id="PTHR31881">
    <property type="match status" value="1"/>
</dbReference>
<evidence type="ECO:0000256" key="1">
    <source>
        <dbReference type="SAM" id="Phobius"/>
    </source>
</evidence>
<keyword evidence="1" id="KW-1133">Transmembrane helix</keyword>
<keyword evidence="1" id="KW-0472">Membrane</keyword>
<organism evidence="2 3">
    <name type="scientific">Endozoicomonas montiporae CL-33</name>
    <dbReference type="NCBI Taxonomy" id="570277"/>
    <lineage>
        <taxon>Bacteria</taxon>
        <taxon>Pseudomonadati</taxon>
        <taxon>Pseudomonadota</taxon>
        <taxon>Gammaproteobacteria</taxon>
        <taxon>Oceanospirillales</taxon>
        <taxon>Endozoicomonadaceae</taxon>
        <taxon>Endozoicomonas</taxon>
    </lineage>
</organism>
<keyword evidence="1" id="KW-0812">Transmembrane</keyword>